<sequence precursor="true">MTEHLIHLTVPHNFLFIFRIMKFALPVLIGILMIIPAIHAEPDMNTSTIPSGDSVIILDIKAPQEKKVFLNLPEPPRVTVIGYVRNMESLQSVIVSSNEGSTDCGNTSFISCTIPVTKGLNQITITAMDSVGRRVSTTRNFSIEYGVPDLPPRITISGKITTPDGRPVAGATVRTEFPRPYDTKTVTVQSDADGTYRINNAHGFRQKISVEKNGYTNITKEMTFTQNVNTADFILEPTTKSASGLTIVMCFVAIFGVILIFSRKQQTHLV</sequence>
<evidence type="ECO:0000313" key="2">
    <source>
        <dbReference type="EMBL" id="AGB02608.1"/>
    </source>
</evidence>
<dbReference type="InterPro" id="IPR013783">
    <property type="entry name" value="Ig-like_fold"/>
</dbReference>
<reference evidence="2 3" key="2">
    <citation type="journal article" date="2014" name="Genome Announc.">
        <title>Complete Genome Sequence of Methanoregula formicica SMSPT, a Mesophilic Hydrogenotrophic Methanogen Isolated from a Methanogenic Upflow Anaerobic Sludge Blanket Reactor.</title>
        <authorList>
            <person name="Yamamoto K."/>
            <person name="Tamaki H."/>
            <person name="Cadillo-Quiroz H."/>
            <person name="Imachi H."/>
            <person name="Kyrpides N."/>
            <person name="Woyke T."/>
            <person name="Goodwin L."/>
            <person name="Zinder S.H."/>
            <person name="Kamagata Y."/>
            <person name="Liu W.T."/>
        </authorList>
    </citation>
    <scope>NUCLEOTIDE SEQUENCE [LARGE SCALE GENOMIC DNA]</scope>
    <source>
        <strain evidence="3">DSM 22288 / NBRC 105244 / SMSP</strain>
    </source>
</reference>
<dbReference type="Proteomes" id="UP000010824">
    <property type="component" value="Chromosome"/>
</dbReference>
<proteinExistence type="predicted"/>
<evidence type="ECO:0000313" key="3">
    <source>
        <dbReference type="Proteomes" id="UP000010824"/>
    </source>
</evidence>
<dbReference type="InterPro" id="IPR008969">
    <property type="entry name" value="CarboxyPept-like_regulatory"/>
</dbReference>
<keyword evidence="1" id="KW-1133">Transmembrane helix</keyword>
<dbReference type="AlphaFoldDB" id="L0HH15"/>
<dbReference type="KEGG" id="mfo:Metfor_1578"/>
<reference evidence="3" key="1">
    <citation type="submission" date="2011-12" db="EMBL/GenBank/DDBJ databases">
        <title>Complete sequence of Methanoregula formicicum SMSP.</title>
        <authorList>
            <person name="Lucas S."/>
            <person name="Han J."/>
            <person name="Lapidus A."/>
            <person name="Cheng J.-F."/>
            <person name="Goodwin L."/>
            <person name="Pitluck S."/>
            <person name="Peters L."/>
            <person name="Ovchinnikova G."/>
            <person name="Teshima H."/>
            <person name="Detter J.C."/>
            <person name="Han C."/>
            <person name="Tapia R."/>
            <person name="Land M."/>
            <person name="Hauser L."/>
            <person name="Kyrpides N."/>
            <person name="Ivanova N."/>
            <person name="Pagani I."/>
            <person name="Imachi H."/>
            <person name="Tamaki H."/>
            <person name="Sekiguchi Y."/>
            <person name="Kamagata Y."/>
            <person name="Cadillo-Quiroz H."/>
            <person name="Zinder S."/>
            <person name="Liu W.-T."/>
            <person name="Woyke T."/>
        </authorList>
    </citation>
    <scope>NUCLEOTIDE SEQUENCE [LARGE SCALE GENOMIC DNA]</scope>
    <source>
        <strain evidence="3">DSM 22288 / NBRC 105244 / SMSP</strain>
    </source>
</reference>
<accession>L0HH15</accession>
<dbReference type="SUPFAM" id="SSF49464">
    <property type="entry name" value="Carboxypeptidase regulatory domain-like"/>
    <property type="match status" value="1"/>
</dbReference>
<dbReference type="Gene3D" id="2.60.40.10">
    <property type="entry name" value="Immunoglobulins"/>
    <property type="match status" value="1"/>
</dbReference>
<dbReference type="InParanoid" id="L0HH15"/>
<evidence type="ECO:0000256" key="1">
    <source>
        <dbReference type="SAM" id="Phobius"/>
    </source>
</evidence>
<name>L0HH15_METFS</name>
<keyword evidence="3" id="KW-1185">Reference proteome</keyword>
<dbReference type="HOGENOM" id="CLU_1029003_0_0_2"/>
<gene>
    <name evidence="2" type="ordered locus">Metfor_1578</name>
</gene>
<dbReference type="Pfam" id="PF13620">
    <property type="entry name" value="CarboxypepD_reg"/>
    <property type="match status" value="1"/>
</dbReference>
<dbReference type="eggNOG" id="arCOG11021">
    <property type="taxonomic scope" value="Archaea"/>
</dbReference>
<organism evidence="2 3">
    <name type="scientific">Methanoregula formicica (strain DSM 22288 / NBRC 105244 / SMSP)</name>
    <dbReference type="NCBI Taxonomy" id="593750"/>
    <lineage>
        <taxon>Archaea</taxon>
        <taxon>Methanobacteriati</taxon>
        <taxon>Methanobacteriota</taxon>
        <taxon>Stenosarchaea group</taxon>
        <taxon>Methanomicrobia</taxon>
        <taxon>Methanomicrobiales</taxon>
        <taxon>Methanoregulaceae</taxon>
        <taxon>Methanoregula</taxon>
    </lineage>
</organism>
<keyword evidence="1" id="KW-0812">Transmembrane</keyword>
<dbReference type="Gene3D" id="2.60.40.1120">
    <property type="entry name" value="Carboxypeptidase-like, regulatory domain"/>
    <property type="match status" value="1"/>
</dbReference>
<feature type="transmembrane region" description="Helical" evidence="1">
    <location>
        <begin position="20"/>
        <end position="38"/>
    </location>
</feature>
<keyword evidence="1" id="KW-0472">Membrane</keyword>
<dbReference type="EMBL" id="CP003167">
    <property type="protein sequence ID" value="AGB02608.1"/>
    <property type="molecule type" value="Genomic_DNA"/>
</dbReference>
<protein>
    <recommendedName>
        <fullName evidence="4">Carboxypeptidase regulatory-like domain-containing protein</fullName>
    </recommendedName>
</protein>
<feature type="transmembrane region" description="Helical" evidence="1">
    <location>
        <begin position="242"/>
        <end position="261"/>
    </location>
</feature>
<evidence type="ECO:0008006" key="4">
    <source>
        <dbReference type="Google" id="ProtNLM"/>
    </source>
</evidence>